<organism evidence="7">
    <name type="scientific">uncultured organism</name>
    <dbReference type="NCBI Taxonomy" id="155900"/>
    <lineage>
        <taxon>unclassified sequences</taxon>
        <taxon>environmental samples</taxon>
    </lineage>
</organism>
<evidence type="ECO:0000256" key="5">
    <source>
        <dbReference type="ARBA" id="ARBA00023136"/>
    </source>
</evidence>
<feature type="transmembrane region" description="Helical" evidence="6">
    <location>
        <begin position="33"/>
        <end position="57"/>
    </location>
</feature>
<keyword evidence="2" id="KW-1003">Cell membrane</keyword>
<keyword evidence="5 6" id="KW-0472">Membrane</keyword>
<dbReference type="InterPro" id="IPR003317">
    <property type="entry name" value="Cyt-d_oxidase_su2"/>
</dbReference>
<dbReference type="GO" id="GO:0009055">
    <property type="term" value="F:electron transfer activity"/>
    <property type="evidence" value="ECO:0007669"/>
    <property type="project" value="TreeGrafter"/>
</dbReference>
<sequence>MFTYLSLLVSKWPYVVPPAFTFREAASAPESQLFLLIGVLFVIPIVLTYTAWTYWVFRGKVSADAGYH</sequence>
<evidence type="ECO:0000313" key="8">
    <source>
        <dbReference type="EMBL" id="QEA07828.1"/>
    </source>
</evidence>
<dbReference type="PANTHER" id="PTHR43141">
    <property type="entry name" value="CYTOCHROME BD2 SUBUNIT II"/>
    <property type="match status" value="1"/>
</dbReference>
<dbReference type="GO" id="GO:0070069">
    <property type="term" value="C:cytochrome complex"/>
    <property type="evidence" value="ECO:0007669"/>
    <property type="project" value="TreeGrafter"/>
</dbReference>
<gene>
    <name evidence="7" type="ORF">KBTEX_04191</name>
    <name evidence="8" type="ORF">KBTEX_04193</name>
</gene>
<dbReference type="EMBL" id="MN079395">
    <property type="protein sequence ID" value="QEA07826.1"/>
    <property type="molecule type" value="Genomic_DNA"/>
</dbReference>
<name>A0A5B8RGU8_9ZZZZ</name>
<evidence type="ECO:0000256" key="6">
    <source>
        <dbReference type="SAM" id="Phobius"/>
    </source>
</evidence>
<dbReference type="GO" id="GO:0019646">
    <property type="term" value="P:aerobic electron transport chain"/>
    <property type="evidence" value="ECO:0007669"/>
    <property type="project" value="TreeGrafter"/>
</dbReference>
<keyword evidence="4 6" id="KW-1133">Transmembrane helix</keyword>
<dbReference type="GO" id="GO:0016682">
    <property type="term" value="F:oxidoreductase activity, acting on diphenols and related substances as donors, oxygen as acceptor"/>
    <property type="evidence" value="ECO:0007669"/>
    <property type="project" value="TreeGrafter"/>
</dbReference>
<dbReference type="Pfam" id="PF02322">
    <property type="entry name" value="Cyt_bd_oxida_II"/>
    <property type="match status" value="1"/>
</dbReference>
<dbReference type="AlphaFoldDB" id="A0A5B8RGU8"/>
<evidence type="ECO:0000256" key="3">
    <source>
        <dbReference type="ARBA" id="ARBA00022692"/>
    </source>
</evidence>
<evidence type="ECO:0000256" key="2">
    <source>
        <dbReference type="ARBA" id="ARBA00022475"/>
    </source>
</evidence>
<evidence type="ECO:0000256" key="1">
    <source>
        <dbReference type="ARBA" id="ARBA00004651"/>
    </source>
</evidence>
<keyword evidence="3 6" id="KW-0812">Transmembrane</keyword>
<proteinExistence type="predicted"/>
<dbReference type="PANTHER" id="PTHR43141:SF4">
    <property type="entry name" value="CYTOCHROME BD2 SUBUNIT II"/>
    <property type="match status" value="1"/>
</dbReference>
<dbReference type="GO" id="GO:0005886">
    <property type="term" value="C:plasma membrane"/>
    <property type="evidence" value="ECO:0007669"/>
    <property type="project" value="UniProtKB-SubCell"/>
</dbReference>
<dbReference type="EMBL" id="MN079396">
    <property type="protein sequence ID" value="QEA07828.1"/>
    <property type="molecule type" value="Genomic_DNA"/>
</dbReference>
<comment type="subcellular location">
    <subcellularLocation>
        <location evidence="1">Cell membrane</location>
        <topology evidence="1">Multi-pass membrane protein</topology>
    </subcellularLocation>
</comment>
<accession>A0A5B8RGU8</accession>
<reference evidence="7" key="1">
    <citation type="submission" date="2019-06" db="EMBL/GenBank/DDBJ databases">
        <authorList>
            <person name="Murdoch R.W."/>
            <person name="Fathepure B."/>
        </authorList>
    </citation>
    <scope>NUCLEOTIDE SEQUENCE</scope>
</reference>
<evidence type="ECO:0000256" key="4">
    <source>
        <dbReference type="ARBA" id="ARBA00022989"/>
    </source>
</evidence>
<protein>
    <submittedName>
        <fullName evidence="7">Uncharacterized protein</fullName>
    </submittedName>
</protein>
<evidence type="ECO:0000313" key="7">
    <source>
        <dbReference type="EMBL" id="QEA07826.1"/>
    </source>
</evidence>